<evidence type="ECO:0000313" key="3">
    <source>
        <dbReference type="Proteomes" id="UP000193077"/>
    </source>
</evidence>
<proteinExistence type="predicted"/>
<dbReference type="RefSeq" id="WP_085793818.1">
    <property type="nucleotide sequence ID" value="NZ_FWFO01000001.1"/>
</dbReference>
<dbReference type="Gene3D" id="3.30.420.10">
    <property type="entry name" value="Ribonuclease H-like superfamily/Ribonuclease H"/>
    <property type="match status" value="1"/>
</dbReference>
<evidence type="ECO:0000259" key="1">
    <source>
        <dbReference type="PROSITE" id="PS50994"/>
    </source>
</evidence>
<sequence length="409" mass="45804">MKDTAQKYIGWLVLLDDQAFSVIEVGVTHGSLTLVNKDGSKVVISNERFRDLIHAEMAFDPDEDTSARNRMLDKKDQLELGFRKRILTAIRLLRGGGLTWTAAYNQLFLDFSSDTFAFHRVGGFPSLRTVKKWDTDDRNKGEAALRPQHKNKGNRTPRFDLLFENITLDILEERFLTSDRMSITKLCKLARAVYREKCKELDMKPGPCGHKSVKAIVQRLPHADIVKLRLGSSEARKQYLLAMKLQEITVPLERVEADSTTLDVWCVDDEGDPVGRPMVCAAIDCATGVILGLQVAWGAPSSSLVARTIKEIFTPKSDAFFDRIGIQNRFQAIGIPQQIVSDQGTENSGPLIASFLSSATLDWSKCVPGQPDRKPFIERLMLELSRFITQFQGASQTSEIGAQKRTEIA</sequence>
<protein>
    <submittedName>
        <fullName evidence="2">Integrase core domain protein</fullName>
    </submittedName>
</protein>
<gene>
    <name evidence="2" type="ORF">TRL7639_00047</name>
</gene>
<dbReference type="AlphaFoldDB" id="A0A1Y5R7L0"/>
<feature type="domain" description="Integrase catalytic" evidence="1">
    <location>
        <begin position="247"/>
        <end position="409"/>
    </location>
</feature>
<keyword evidence="3" id="KW-1185">Reference proteome</keyword>
<dbReference type="InterPro" id="IPR001584">
    <property type="entry name" value="Integrase_cat-core"/>
</dbReference>
<dbReference type="Proteomes" id="UP000193077">
    <property type="component" value="Unassembled WGS sequence"/>
</dbReference>
<organism evidence="2 3">
    <name type="scientific">Falsiruegeria litorea R37</name>
    <dbReference type="NCBI Taxonomy" id="1200284"/>
    <lineage>
        <taxon>Bacteria</taxon>
        <taxon>Pseudomonadati</taxon>
        <taxon>Pseudomonadota</taxon>
        <taxon>Alphaproteobacteria</taxon>
        <taxon>Rhodobacterales</taxon>
        <taxon>Roseobacteraceae</taxon>
        <taxon>Falsiruegeria</taxon>
    </lineage>
</organism>
<dbReference type="InterPro" id="IPR012337">
    <property type="entry name" value="RNaseH-like_sf"/>
</dbReference>
<dbReference type="EMBL" id="FWFO01000001">
    <property type="protein sequence ID" value="SLN11014.1"/>
    <property type="molecule type" value="Genomic_DNA"/>
</dbReference>
<reference evidence="2 3" key="1">
    <citation type="submission" date="2017-03" db="EMBL/GenBank/DDBJ databases">
        <authorList>
            <person name="Afonso C.L."/>
            <person name="Miller P.J."/>
            <person name="Scott M.A."/>
            <person name="Spackman E."/>
            <person name="Goraichik I."/>
            <person name="Dimitrov K.M."/>
            <person name="Suarez D.L."/>
            <person name="Swayne D.E."/>
        </authorList>
    </citation>
    <scope>NUCLEOTIDE SEQUENCE [LARGE SCALE GENOMIC DNA]</scope>
    <source>
        <strain evidence="2 3">CECT 7639</strain>
    </source>
</reference>
<dbReference type="GO" id="GO:0003676">
    <property type="term" value="F:nucleic acid binding"/>
    <property type="evidence" value="ECO:0007669"/>
    <property type="project" value="InterPro"/>
</dbReference>
<dbReference type="OrthoDB" id="9814072at2"/>
<dbReference type="GO" id="GO:0015074">
    <property type="term" value="P:DNA integration"/>
    <property type="evidence" value="ECO:0007669"/>
    <property type="project" value="InterPro"/>
</dbReference>
<evidence type="ECO:0000313" key="2">
    <source>
        <dbReference type="EMBL" id="SLN11014.1"/>
    </source>
</evidence>
<accession>A0A1Y5R7L0</accession>
<dbReference type="PROSITE" id="PS50994">
    <property type="entry name" value="INTEGRASE"/>
    <property type="match status" value="1"/>
</dbReference>
<dbReference type="SUPFAM" id="SSF53098">
    <property type="entry name" value="Ribonuclease H-like"/>
    <property type="match status" value="1"/>
</dbReference>
<dbReference type="InterPro" id="IPR036397">
    <property type="entry name" value="RNaseH_sf"/>
</dbReference>
<name>A0A1Y5R7L0_9RHOB</name>